<dbReference type="GO" id="GO:0005886">
    <property type="term" value="C:plasma membrane"/>
    <property type="evidence" value="ECO:0007669"/>
    <property type="project" value="UniProtKB-SubCell"/>
</dbReference>
<keyword evidence="2" id="KW-0812">Transmembrane</keyword>
<organism evidence="3 4">
    <name type="scientific">Arenimonas terrae</name>
    <dbReference type="NCBI Taxonomy" id="2546226"/>
    <lineage>
        <taxon>Bacteria</taxon>
        <taxon>Pseudomonadati</taxon>
        <taxon>Pseudomonadota</taxon>
        <taxon>Gammaproteobacteria</taxon>
        <taxon>Lysobacterales</taxon>
        <taxon>Lysobacteraceae</taxon>
        <taxon>Arenimonas</taxon>
    </lineage>
</organism>
<keyword evidence="1 2" id="KW-0472">Membrane</keyword>
<feature type="transmembrane region" description="Helical" evidence="2">
    <location>
        <begin position="7"/>
        <end position="29"/>
    </location>
</feature>
<name>A0A5C4RY09_9GAMM</name>
<dbReference type="PANTHER" id="PTHR35813:SF1">
    <property type="entry name" value="INNER MEMBRANE PROTEIN YBAN"/>
    <property type="match status" value="1"/>
</dbReference>
<accession>A0A5C4RY09</accession>
<sequence length="125" mass="13889">MGLHVRRWLWLVLAYACLALGIVGIFLPGLPTTPFVLLAAYAAARGSKRLHAWLLAHRLFGPMIRDWEASGAVSRKAKYWAIGTMALCALIFFLTAPKWWMAATGTAIMAIVGAWLWRRPEPARA</sequence>
<comment type="caution">
    <text evidence="3">The sequence shown here is derived from an EMBL/GenBank/DDBJ whole genome shotgun (WGS) entry which is preliminary data.</text>
</comment>
<dbReference type="AlphaFoldDB" id="A0A5C4RY09"/>
<dbReference type="Pfam" id="PF04304">
    <property type="entry name" value="DUF454"/>
    <property type="match status" value="1"/>
</dbReference>
<dbReference type="PIRSF" id="PIRSF016789">
    <property type="entry name" value="DUF454"/>
    <property type="match status" value="1"/>
</dbReference>
<keyword evidence="1" id="KW-1003">Cell membrane</keyword>
<dbReference type="Proteomes" id="UP000305760">
    <property type="component" value="Unassembled WGS sequence"/>
</dbReference>
<feature type="transmembrane region" description="Helical" evidence="2">
    <location>
        <begin position="100"/>
        <end position="117"/>
    </location>
</feature>
<evidence type="ECO:0000256" key="2">
    <source>
        <dbReference type="SAM" id="Phobius"/>
    </source>
</evidence>
<keyword evidence="4" id="KW-1185">Reference proteome</keyword>
<dbReference type="EMBL" id="SMDR01000001">
    <property type="protein sequence ID" value="TNJ35848.1"/>
    <property type="molecule type" value="Genomic_DNA"/>
</dbReference>
<dbReference type="PANTHER" id="PTHR35813">
    <property type="entry name" value="INNER MEMBRANE PROTEIN YBAN"/>
    <property type="match status" value="1"/>
</dbReference>
<keyword evidence="2" id="KW-1133">Transmembrane helix</keyword>
<protein>
    <recommendedName>
        <fullName evidence="1">Inner membrane protein</fullName>
    </recommendedName>
</protein>
<proteinExistence type="predicted"/>
<evidence type="ECO:0000256" key="1">
    <source>
        <dbReference type="PIRNR" id="PIRNR016789"/>
    </source>
</evidence>
<dbReference type="InterPro" id="IPR007401">
    <property type="entry name" value="DUF454"/>
</dbReference>
<evidence type="ECO:0000313" key="4">
    <source>
        <dbReference type="Proteomes" id="UP000305760"/>
    </source>
</evidence>
<feature type="transmembrane region" description="Helical" evidence="2">
    <location>
        <begin position="77"/>
        <end position="94"/>
    </location>
</feature>
<keyword evidence="1" id="KW-0997">Cell inner membrane</keyword>
<reference evidence="3 4" key="1">
    <citation type="submission" date="2019-03" db="EMBL/GenBank/DDBJ databases">
        <title>Arenimonas daejeonensis sp. nov., isolated from compost.</title>
        <authorList>
            <person name="Jeon C.O."/>
        </authorList>
    </citation>
    <scope>NUCLEOTIDE SEQUENCE [LARGE SCALE GENOMIC DNA]</scope>
    <source>
        <strain evidence="3 4">R29</strain>
    </source>
</reference>
<dbReference type="OrthoDB" id="9816293at2"/>
<gene>
    <name evidence="3" type="ORF">E1B00_05460</name>
</gene>
<evidence type="ECO:0000313" key="3">
    <source>
        <dbReference type="EMBL" id="TNJ35848.1"/>
    </source>
</evidence>
<comment type="subcellular location">
    <subcellularLocation>
        <location evidence="1">Cell inner membrane</location>
        <topology evidence="1">Multi-pass membrane protein</topology>
    </subcellularLocation>
</comment>